<evidence type="ECO:0000313" key="2">
    <source>
        <dbReference type="EMBL" id="MCR6546561.1"/>
    </source>
</evidence>
<feature type="domain" description="Copper amine oxidase-like N-terminal" evidence="1">
    <location>
        <begin position="43"/>
        <end position="154"/>
    </location>
</feature>
<accession>A0ABT1Y6Q0</accession>
<dbReference type="RefSeq" id="WP_089612604.1">
    <property type="nucleotide sequence ID" value="NZ_CP022121.1"/>
</dbReference>
<protein>
    <submittedName>
        <fullName evidence="2">Stalk domain-containing protein</fullName>
    </submittedName>
</protein>
<proteinExistence type="predicted"/>
<dbReference type="Pfam" id="PF07833">
    <property type="entry name" value="Cu_amine_oxidN1"/>
    <property type="match status" value="1"/>
</dbReference>
<dbReference type="Gene3D" id="2.130.10.30">
    <property type="entry name" value="Regulator of chromosome condensation 1/beta-lactamase-inhibitor protein II"/>
    <property type="match status" value="1"/>
</dbReference>
<comment type="caution">
    <text evidence="2">The sequence shown here is derived from an EMBL/GenBank/DDBJ whole genome shotgun (WGS) entry which is preliminary data.</text>
</comment>
<dbReference type="InterPro" id="IPR012854">
    <property type="entry name" value="Cu_amine_oxidase-like_N"/>
</dbReference>
<dbReference type="Gene3D" id="3.30.457.10">
    <property type="entry name" value="Copper amine oxidase-like, N-terminal domain"/>
    <property type="match status" value="1"/>
</dbReference>
<dbReference type="InterPro" id="IPR009091">
    <property type="entry name" value="RCC1/BLIP-II"/>
</dbReference>
<gene>
    <name evidence="2" type="ORF">NVS47_13750</name>
</gene>
<dbReference type="InterPro" id="IPR000408">
    <property type="entry name" value="Reg_chr_condens"/>
</dbReference>
<dbReference type="Proteomes" id="UP001524944">
    <property type="component" value="Unassembled WGS sequence"/>
</dbReference>
<name>A0ABT1Y6Q0_9FIRM</name>
<evidence type="ECO:0000313" key="3">
    <source>
        <dbReference type="Proteomes" id="UP001524944"/>
    </source>
</evidence>
<sequence>MMKKNDGSLWGWGVNKNGQLGSGDFEFIHLTPQRVQRPVAVYLNDEPVVMNSGVIIRNGQAFIPLRSVFEKMGAVLNWDAANKTVTISQKEPEKEPVIININYSSGKVDLNNKPVSLSNQPFILVSTAYLPLRFISESLGGKVDWIQDEGEILIKMQ</sequence>
<dbReference type="InterPro" id="IPR036582">
    <property type="entry name" value="Mao_N_sf"/>
</dbReference>
<keyword evidence="3" id="KW-1185">Reference proteome</keyword>
<evidence type="ECO:0000259" key="1">
    <source>
        <dbReference type="Pfam" id="PF07833"/>
    </source>
</evidence>
<reference evidence="2 3" key="1">
    <citation type="submission" date="2022-08" db="EMBL/GenBank/DDBJ databases">
        <title>Proteogenomics of the novel Dehalobacterium formicoaceticum strain EZ94 highlights a key role of methyltransferases during anaerobic dichloromethane degradation.</title>
        <authorList>
            <person name="Wasmund K."/>
        </authorList>
    </citation>
    <scope>NUCLEOTIDE SEQUENCE [LARGE SCALE GENOMIC DNA]</scope>
    <source>
        <strain evidence="2 3">EZ94</strain>
    </source>
</reference>
<organism evidence="2 3">
    <name type="scientific">Dehalobacterium formicoaceticum</name>
    <dbReference type="NCBI Taxonomy" id="51515"/>
    <lineage>
        <taxon>Bacteria</taxon>
        <taxon>Bacillati</taxon>
        <taxon>Bacillota</taxon>
        <taxon>Clostridia</taxon>
        <taxon>Eubacteriales</taxon>
        <taxon>Peptococcaceae</taxon>
        <taxon>Dehalobacterium</taxon>
    </lineage>
</organism>
<dbReference type="SUPFAM" id="SSF50985">
    <property type="entry name" value="RCC1/BLIP-II"/>
    <property type="match status" value="1"/>
</dbReference>
<dbReference type="EMBL" id="JANPWE010000008">
    <property type="protein sequence ID" value="MCR6546561.1"/>
    <property type="molecule type" value="Genomic_DNA"/>
</dbReference>
<dbReference type="Pfam" id="PF00415">
    <property type="entry name" value="RCC1"/>
    <property type="match status" value="1"/>
</dbReference>
<dbReference type="SUPFAM" id="SSF55383">
    <property type="entry name" value="Copper amine oxidase, domain N"/>
    <property type="match status" value="2"/>
</dbReference>